<keyword evidence="3" id="KW-1185">Reference proteome</keyword>
<evidence type="ECO:0000256" key="1">
    <source>
        <dbReference type="HAMAP-Rule" id="MF_01542"/>
    </source>
</evidence>
<dbReference type="Proteomes" id="UP000602076">
    <property type="component" value="Unassembled WGS sequence"/>
</dbReference>
<organism evidence="2 3">
    <name type="scientific">Peribacillus faecalis</name>
    <dbReference type="NCBI Taxonomy" id="2772559"/>
    <lineage>
        <taxon>Bacteria</taxon>
        <taxon>Bacillati</taxon>
        <taxon>Bacillota</taxon>
        <taxon>Bacilli</taxon>
        <taxon>Bacillales</taxon>
        <taxon>Bacillaceae</taxon>
        <taxon>Peribacillus</taxon>
    </lineage>
</organism>
<evidence type="ECO:0000313" key="3">
    <source>
        <dbReference type="Proteomes" id="UP000602076"/>
    </source>
</evidence>
<comment type="similarity">
    <text evidence="1">Belongs to the UPF0349 family.</text>
</comment>
<dbReference type="Pfam" id="PF07293">
    <property type="entry name" value="DUF1450"/>
    <property type="match status" value="1"/>
</dbReference>
<dbReference type="RefSeq" id="WP_190998596.1">
    <property type="nucleotide sequence ID" value="NZ_JACXSI010000026.1"/>
</dbReference>
<reference evidence="2" key="1">
    <citation type="submission" date="2020-09" db="EMBL/GenBank/DDBJ databases">
        <title>Bacillus faecalis sp. nov., a moderately halophilic bacterium isolated from cow faeces.</title>
        <authorList>
            <person name="Jiang L."/>
            <person name="Lee J."/>
        </authorList>
    </citation>
    <scope>NUCLEOTIDE SEQUENCE</scope>
    <source>
        <strain evidence="2">AGMB 02131</strain>
    </source>
</reference>
<dbReference type="AlphaFoldDB" id="A0A927HAT7"/>
<proteinExistence type="inferred from homology"/>
<comment type="caution">
    <text evidence="2">The sequence shown here is derived from an EMBL/GenBank/DDBJ whole genome shotgun (WGS) entry which is preliminary data.</text>
</comment>
<dbReference type="EMBL" id="JACXSI010000026">
    <property type="protein sequence ID" value="MBD3109040.1"/>
    <property type="molecule type" value="Genomic_DNA"/>
</dbReference>
<dbReference type="InterPro" id="IPR022916">
    <property type="entry name" value="UPF0349"/>
</dbReference>
<dbReference type="HAMAP" id="MF_01542">
    <property type="entry name" value="UPF0349"/>
    <property type="match status" value="1"/>
</dbReference>
<protein>
    <recommendedName>
        <fullName evidence="1">UPF0349 protein IEO70_11785</fullName>
    </recommendedName>
</protein>
<dbReference type="InterPro" id="IPR009910">
    <property type="entry name" value="DUF1450"/>
</dbReference>
<name>A0A927HAT7_9BACI</name>
<evidence type="ECO:0000313" key="2">
    <source>
        <dbReference type="EMBL" id="MBD3109040.1"/>
    </source>
</evidence>
<dbReference type="NCBIfam" id="NF010190">
    <property type="entry name" value="PRK13669.1"/>
    <property type="match status" value="1"/>
</dbReference>
<gene>
    <name evidence="2" type="ORF">IEO70_11785</name>
</gene>
<accession>A0A927HAT7</accession>
<sequence>MIQPIVEFCVRNLASGSYKALAVLEKDPNLDIIEYGCLGYCGKCANYMYALVNGEVVTGDTAEELVQNIYDYLEENPMF</sequence>